<sequence length="98" mass="11165">MPHGIVSCNVVRTIISTCDIFVLAIGLLEPCQATGMNPEQALDAMAPWLIDAEIFWERMFGMARRLHDYRTQSWQMMRGRDACEWKGWDWGCGGDADI</sequence>
<evidence type="ECO:0000256" key="1">
    <source>
        <dbReference type="SAM" id="SignalP"/>
    </source>
</evidence>
<dbReference type="AlphaFoldDB" id="A0A6A6R612"/>
<dbReference type="EMBL" id="MU004183">
    <property type="protein sequence ID" value="KAF2500235.1"/>
    <property type="molecule type" value="Genomic_DNA"/>
</dbReference>
<protein>
    <submittedName>
        <fullName evidence="2">Uncharacterized protein</fullName>
    </submittedName>
</protein>
<keyword evidence="3" id="KW-1185">Reference proteome</keyword>
<feature type="chain" id="PRO_5025683844" evidence="1">
    <location>
        <begin position="34"/>
        <end position="98"/>
    </location>
</feature>
<organism evidence="2 3">
    <name type="scientific">Lophium mytilinum</name>
    <dbReference type="NCBI Taxonomy" id="390894"/>
    <lineage>
        <taxon>Eukaryota</taxon>
        <taxon>Fungi</taxon>
        <taxon>Dikarya</taxon>
        <taxon>Ascomycota</taxon>
        <taxon>Pezizomycotina</taxon>
        <taxon>Dothideomycetes</taxon>
        <taxon>Pleosporomycetidae</taxon>
        <taxon>Mytilinidiales</taxon>
        <taxon>Mytilinidiaceae</taxon>
        <taxon>Lophium</taxon>
    </lineage>
</organism>
<feature type="signal peptide" evidence="1">
    <location>
        <begin position="1"/>
        <end position="33"/>
    </location>
</feature>
<proteinExistence type="predicted"/>
<dbReference type="Proteomes" id="UP000799750">
    <property type="component" value="Unassembled WGS sequence"/>
</dbReference>
<keyword evidence="1" id="KW-0732">Signal</keyword>
<evidence type="ECO:0000313" key="3">
    <source>
        <dbReference type="Proteomes" id="UP000799750"/>
    </source>
</evidence>
<dbReference type="OrthoDB" id="3821346at2759"/>
<evidence type="ECO:0000313" key="2">
    <source>
        <dbReference type="EMBL" id="KAF2500235.1"/>
    </source>
</evidence>
<name>A0A6A6R612_9PEZI</name>
<reference evidence="2" key="1">
    <citation type="journal article" date="2020" name="Stud. Mycol.">
        <title>101 Dothideomycetes genomes: a test case for predicting lifestyles and emergence of pathogens.</title>
        <authorList>
            <person name="Haridas S."/>
            <person name="Albert R."/>
            <person name="Binder M."/>
            <person name="Bloem J."/>
            <person name="Labutti K."/>
            <person name="Salamov A."/>
            <person name="Andreopoulos B."/>
            <person name="Baker S."/>
            <person name="Barry K."/>
            <person name="Bills G."/>
            <person name="Bluhm B."/>
            <person name="Cannon C."/>
            <person name="Castanera R."/>
            <person name="Culley D."/>
            <person name="Daum C."/>
            <person name="Ezra D."/>
            <person name="Gonzalez J."/>
            <person name="Henrissat B."/>
            <person name="Kuo A."/>
            <person name="Liang C."/>
            <person name="Lipzen A."/>
            <person name="Lutzoni F."/>
            <person name="Magnuson J."/>
            <person name="Mondo S."/>
            <person name="Nolan M."/>
            <person name="Ohm R."/>
            <person name="Pangilinan J."/>
            <person name="Park H.-J."/>
            <person name="Ramirez L."/>
            <person name="Alfaro M."/>
            <person name="Sun H."/>
            <person name="Tritt A."/>
            <person name="Yoshinaga Y."/>
            <person name="Zwiers L.-H."/>
            <person name="Turgeon B."/>
            <person name="Goodwin S."/>
            <person name="Spatafora J."/>
            <person name="Crous P."/>
            <person name="Grigoriev I."/>
        </authorList>
    </citation>
    <scope>NUCLEOTIDE SEQUENCE</scope>
    <source>
        <strain evidence="2">CBS 269.34</strain>
    </source>
</reference>
<accession>A0A6A6R612</accession>
<gene>
    <name evidence="2" type="ORF">BU16DRAFT_556714</name>
</gene>